<dbReference type="InterPro" id="IPR005648">
    <property type="entry name" value="FlgD"/>
</dbReference>
<name>A0ABS3SGS0_9CELL</name>
<keyword evidence="2" id="KW-1005">Bacterial flagellum biogenesis</keyword>
<reference evidence="3 4" key="1">
    <citation type="submission" date="2021-03" db="EMBL/GenBank/DDBJ databases">
        <title>novel species in genus Cellulomonas.</title>
        <authorList>
            <person name="Zhang G."/>
        </authorList>
    </citation>
    <scope>NUCLEOTIDE SEQUENCE [LARGE SCALE GENOMIC DNA]</scope>
    <source>
        <strain evidence="4">zg-ZUI188</strain>
    </source>
</reference>
<keyword evidence="3" id="KW-0282">Flagellum</keyword>
<evidence type="ECO:0000313" key="4">
    <source>
        <dbReference type="Proteomes" id="UP000678317"/>
    </source>
</evidence>
<keyword evidence="3" id="KW-0966">Cell projection</keyword>
<dbReference type="Pfam" id="PF03963">
    <property type="entry name" value="FlgD"/>
    <property type="match status" value="1"/>
</dbReference>
<dbReference type="Proteomes" id="UP000678317">
    <property type="component" value="Unassembled WGS sequence"/>
</dbReference>
<keyword evidence="4" id="KW-1185">Reference proteome</keyword>
<evidence type="ECO:0000313" key="3">
    <source>
        <dbReference type="EMBL" id="MBO3084933.1"/>
    </source>
</evidence>
<dbReference type="RefSeq" id="WP_208210068.1">
    <property type="nucleotide sequence ID" value="NZ_CP074404.1"/>
</dbReference>
<accession>A0ABS3SGS0</accession>
<evidence type="ECO:0000256" key="1">
    <source>
        <dbReference type="ARBA" id="ARBA00010577"/>
    </source>
</evidence>
<comment type="caution">
    <text evidence="3">The sequence shown here is derived from an EMBL/GenBank/DDBJ whole genome shotgun (WGS) entry which is preliminary data.</text>
</comment>
<protein>
    <submittedName>
        <fullName evidence="3">Flagellar hook capping protein</fullName>
    </submittedName>
</protein>
<proteinExistence type="inferred from homology"/>
<gene>
    <name evidence="3" type="ORF">J4035_09800</name>
</gene>
<keyword evidence="3" id="KW-0969">Cilium</keyword>
<dbReference type="EMBL" id="JAGFBM010000004">
    <property type="protein sequence ID" value="MBO3084933.1"/>
    <property type="molecule type" value="Genomic_DNA"/>
</dbReference>
<organism evidence="3 4">
    <name type="scientific">Cellulomonas fengjieae</name>
    <dbReference type="NCBI Taxonomy" id="2819978"/>
    <lineage>
        <taxon>Bacteria</taxon>
        <taxon>Bacillati</taxon>
        <taxon>Actinomycetota</taxon>
        <taxon>Actinomycetes</taxon>
        <taxon>Micrococcales</taxon>
        <taxon>Cellulomonadaceae</taxon>
        <taxon>Cellulomonas</taxon>
    </lineage>
</organism>
<comment type="similarity">
    <text evidence="1">Belongs to the FlgD family.</text>
</comment>
<sequence length="143" mass="14712">MSIDVSYTAATAATGTTPQTTASNGDLDKQAFLDLLVAQLRNQDPSSPMDSSQLMAQTTQLTTMEKLVELSDTSRESFALQMRMAAAALVGQQVNWTDADGASHNGTVSGVSYAGSVPTVTVGDKTIALDAVAAVTAPTTPTA</sequence>
<evidence type="ECO:0000256" key="2">
    <source>
        <dbReference type="ARBA" id="ARBA00022795"/>
    </source>
</evidence>